<sequence length="94" mass="10169">MKKSLFLISLTILISATVFVIPDRVESQGGDIEAAIQTACNRLVEGGLYKSCKPAPGFSASQGYYSQSAQVKCECLNKSDNSKTIVTISLWQGY</sequence>
<evidence type="ECO:0008006" key="4">
    <source>
        <dbReference type="Google" id="ProtNLM"/>
    </source>
</evidence>
<evidence type="ECO:0000313" key="2">
    <source>
        <dbReference type="EMBL" id="PNV74810.1"/>
    </source>
</evidence>
<protein>
    <recommendedName>
        <fullName evidence="4">Lipoprotein</fullName>
    </recommendedName>
</protein>
<dbReference type="EMBL" id="MCRM02000010">
    <property type="protein sequence ID" value="PNV74810.1"/>
    <property type="molecule type" value="Genomic_DNA"/>
</dbReference>
<keyword evidence="3" id="KW-1185">Reference proteome</keyword>
<feature type="chain" id="PRO_5046719022" description="Lipoprotein" evidence="1">
    <location>
        <begin position="21"/>
        <end position="94"/>
    </location>
</feature>
<dbReference type="RefSeq" id="WP_010419209.1">
    <property type="nucleotide sequence ID" value="NZ_MCRM02000010.1"/>
</dbReference>
<proteinExistence type="predicted"/>
<evidence type="ECO:0000313" key="3">
    <source>
        <dbReference type="Proteomes" id="UP000094669"/>
    </source>
</evidence>
<dbReference type="Proteomes" id="UP000094669">
    <property type="component" value="Unassembled WGS sequence"/>
</dbReference>
<comment type="caution">
    <text evidence="2">The sequence shown here is derived from an EMBL/GenBank/DDBJ whole genome shotgun (WGS) entry which is preliminary data.</text>
</comment>
<organism evidence="2 3">
    <name type="scientific">Leptospira inadai serovar Lyme</name>
    <dbReference type="NCBI Taxonomy" id="293084"/>
    <lineage>
        <taxon>Bacteria</taxon>
        <taxon>Pseudomonadati</taxon>
        <taxon>Spirochaetota</taxon>
        <taxon>Spirochaetia</taxon>
        <taxon>Leptospirales</taxon>
        <taxon>Leptospiraceae</taxon>
        <taxon>Leptospira</taxon>
    </lineage>
</organism>
<feature type="signal peptide" evidence="1">
    <location>
        <begin position="1"/>
        <end position="20"/>
    </location>
</feature>
<accession>A0ABX4YHS5</accession>
<gene>
    <name evidence="2" type="ORF">BES34_011065</name>
</gene>
<evidence type="ECO:0000256" key="1">
    <source>
        <dbReference type="SAM" id="SignalP"/>
    </source>
</evidence>
<reference evidence="2" key="1">
    <citation type="submission" date="2018-01" db="EMBL/GenBank/DDBJ databases">
        <title>Genomic characterization of Leptospira inadai serogroup Lyme isolated from captured rat in Brazil and comparative analysis with human reference strain.</title>
        <authorList>
            <person name="Moreno L.Z."/>
            <person name="Loureiro A.P."/>
            <person name="Miraglia F."/>
            <person name="Kremer F.S."/>
            <person name="Eslabao M.R."/>
            <person name="Dellagostin O.A."/>
            <person name="Lilenbaum W."/>
            <person name="Moreno A.M."/>
        </authorList>
    </citation>
    <scope>NUCLEOTIDE SEQUENCE [LARGE SCALE GENOMIC DNA]</scope>
    <source>
        <strain evidence="2">M34/99</strain>
    </source>
</reference>
<name>A0ABX4YHS5_9LEPT</name>
<keyword evidence="1" id="KW-0732">Signal</keyword>